<dbReference type="GO" id="GO:0005829">
    <property type="term" value="C:cytosol"/>
    <property type="evidence" value="ECO:0007669"/>
    <property type="project" value="TreeGrafter"/>
</dbReference>
<dbReference type="InterPro" id="IPR051786">
    <property type="entry name" value="ASN_synthetase/amidase"/>
</dbReference>
<dbReference type="InterPro" id="IPR006426">
    <property type="entry name" value="Asn_synth_AEB"/>
</dbReference>
<dbReference type="PROSITE" id="PS51278">
    <property type="entry name" value="GATASE_TYPE_2"/>
    <property type="match status" value="1"/>
</dbReference>
<dbReference type="InterPro" id="IPR033738">
    <property type="entry name" value="AsnB_N"/>
</dbReference>
<dbReference type="CDD" id="cd00712">
    <property type="entry name" value="AsnB"/>
    <property type="match status" value="1"/>
</dbReference>
<dbReference type="Gene3D" id="3.40.50.620">
    <property type="entry name" value="HUPs"/>
    <property type="match status" value="1"/>
</dbReference>
<dbReference type="SUPFAM" id="SSF52402">
    <property type="entry name" value="Adenine nucleotide alpha hydrolases-like"/>
    <property type="match status" value="1"/>
</dbReference>
<evidence type="ECO:0000256" key="1">
    <source>
        <dbReference type="ARBA" id="ARBA00005187"/>
    </source>
</evidence>
<dbReference type="Proteomes" id="UP000642809">
    <property type="component" value="Unassembled WGS sequence"/>
</dbReference>
<gene>
    <name evidence="11" type="ORF">GCM10008106_10190</name>
</gene>
<keyword evidence="8" id="KW-0028">Amino-acid biosynthesis</keyword>
<dbReference type="PANTHER" id="PTHR43284">
    <property type="entry name" value="ASPARAGINE SYNTHETASE (GLUTAMINE-HYDROLYZING)"/>
    <property type="match status" value="1"/>
</dbReference>
<comment type="similarity">
    <text evidence="2">Belongs to the asparagine synthetase family.</text>
</comment>
<organism evidence="11 12">
    <name type="scientific">Mongoliitalea lutea</name>
    <dbReference type="NCBI Taxonomy" id="849756"/>
    <lineage>
        <taxon>Bacteria</taxon>
        <taxon>Pseudomonadati</taxon>
        <taxon>Bacteroidota</taxon>
        <taxon>Cytophagia</taxon>
        <taxon>Cytophagales</taxon>
        <taxon>Cyclobacteriaceae</taxon>
        <taxon>Mongoliitalea</taxon>
    </lineage>
</organism>
<dbReference type="EC" id="6.3.5.4" evidence="3"/>
<evidence type="ECO:0000313" key="12">
    <source>
        <dbReference type="Proteomes" id="UP000642809"/>
    </source>
</evidence>
<dbReference type="Gene3D" id="3.60.20.10">
    <property type="entry name" value="Glutamine Phosphoribosylpyrophosphate, subunit 1, domain 1"/>
    <property type="match status" value="1"/>
</dbReference>
<dbReference type="GO" id="GO:0006529">
    <property type="term" value="P:asparagine biosynthetic process"/>
    <property type="evidence" value="ECO:0007669"/>
    <property type="project" value="UniProtKB-KW"/>
</dbReference>
<dbReference type="InterPro" id="IPR017932">
    <property type="entry name" value="GATase_2_dom"/>
</dbReference>
<evidence type="ECO:0000256" key="4">
    <source>
        <dbReference type="ARBA" id="ARBA00022741"/>
    </source>
</evidence>
<accession>A0A8J3CWV6</accession>
<dbReference type="Pfam" id="PF13522">
    <property type="entry name" value="GATase_6"/>
    <property type="match status" value="1"/>
</dbReference>
<dbReference type="SUPFAM" id="SSF56235">
    <property type="entry name" value="N-terminal nucleophile aminohydrolases (Ntn hydrolases)"/>
    <property type="match status" value="1"/>
</dbReference>
<evidence type="ECO:0000256" key="6">
    <source>
        <dbReference type="ARBA" id="ARBA00022962"/>
    </source>
</evidence>
<dbReference type="NCBIfam" id="TIGR01536">
    <property type="entry name" value="asn_synth_AEB"/>
    <property type="match status" value="1"/>
</dbReference>
<protein>
    <recommendedName>
        <fullName evidence="3">asparagine synthase (glutamine-hydrolyzing)</fullName>
        <ecNumber evidence="3">6.3.5.4</ecNumber>
    </recommendedName>
</protein>
<dbReference type="CDD" id="cd01991">
    <property type="entry name" value="Asn_synthase_B_C"/>
    <property type="match status" value="1"/>
</dbReference>
<dbReference type="GO" id="GO:0004066">
    <property type="term" value="F:asparagine synthase (glutamine-hydrolyzing) activity"/>
    <property type="evidence" value="ECO:0007669"/>
    <property type="project" value="UniProtKB-EC"/>
</dbReference>
<feature type="domain" description="Glutamine amidotransferase type-2" evidence="10">
    <location>
        <begin position="2"/>
        <end position="245"/>
    </location>
</feature>
<evidence type="ECO:0000256" key="7">
    <source>
        <dbReference type="ARBA" id="ARBA00048741"/>
    </source>
</evidence>
<dbReference type="Pfam" id="PF00733">
    <property type="entry name" value="Asn_synthase"/>
    <property type="match status" value="1"/>
</dbReference>
<dbReference type="AlphaFoldDB" id="A0A8J3CWV6"/>
<evidence type="ECO:0000256" key="5">
    <source>
        <dbReference type="ARBA" id="ARBA00022840"/>
    </source>
</evidence>
<keyword evidence="12" id="KW-1185">Reference proteome</keyword>
<keyword evidence="8" id="KW-0061">Asparagine biosynthesis</keyword>
<evidence type="ECO:0000313" key="11">
    <source>
        <dbReference type="EMBL" id="GHB31408.1"/>
    </source>
</evidence>
<reference evidence="11" key="2">
    <citation type="submission" date="2020-09" db="EMBL/GenBank/DDBJ databases">
        <authorList>
            <person name="Sun Q."/>
            <person name="Kim S."/>
        </authorList>
    </citation>
    <scope>NUCLEOTIDE SEQUENCE</scope>
    <source>
        <strain evidence="11">KCTC 23224</strain>
    </source>
</reference>
<evidence type="ECO:0000256" key="2">
    <source>
        <dbReference type="ARBA" id="ARBA00005752"/>
    </source>
</evidence>
<comment type="catalytic activity">
    <reaction evidence="7">
        <text>L-aspartate + L-glutamine + ATP + H2O = L-asparagine + L-glutamate + AMP + diphosphate + H(+)</text>
        <dbReference type="Rhea" id="RHEA:12228"/>
        <dbReference type="ChEBI" id="CHEBI:15377"/>
        <dbReference type="ChEBI" id="CHEBI:15378"/>
        <dbReference type="ChEBI" id="CHEBI:29985"/>
        <dbReference type="ChEBI" id="CHEBI:29991"/>
        <dbReference type="ChEBI" id="CHEBI:30616"/>
        <dbReference type="ChEBI" id="CHEBI:33019"/>
        <dbReference type="ChEBI" id="CHEBI:58048"/>
        <dbReference type="ChEBI" id="CHEBI:58359"/>
        <dbReference type="ChEBI" id="CHEBI:456215"/>
        <dbReference type="EC" id="6.3.5.4"/>
    </reaction>
</comment>
<feature type="active site" description="For GATase activity" evidence="8">
    <location>
        <position position="2"/>
    </location>
</feature>
<comment type="pathway">
    <text evidence="1">Amino-acid biosynthesis; L-asparagine biosynthesis; L-asparagine from L-aspartate (L-Gln route): step 1/1.</text>
</comment>
<keyword evidence="6 8" id="KW-0315">Glutamine amidotransferase</keyword>
<keyword evidence="4 9" id="KW-0547">Nucleotide-binding</keyword>
<comment type="caution">
    <text evidence="11">The sequence shown here is derived from an EMBL/GenBank/DDBJ whole genome shotgun (WGS) entry which is preliminary data.</text>
</comment>
<feature type="binding site" evidence="9">
    <location>
        <position position="131"/>
    </location>
    <ligand>
        <name>L-glutamine</name>
        <dbReference type="ChEBI" id="CHEBI:58359"/>
    </ligand>
</feature>
<name>A0A8J3CWV6_9BACT</name>
<dbReference type="InterPro" id="IPR029055">
    <property type="entry name" value="Ntn_hydrolases_N"/>
</dbReference>
<evidence type="ECO:0000256" key="3">
    <source>
        <dbReference type="ARBA" id="ARBA00012737"/>
    </source>
</evidence>
<dbReference type="PIRSF" id="PIRSF001589">
    <property type="entry name" value="Asn_synthetase_glu-h"/>
    <property type="match status" value="1"/>
</dbReference>
<dbReference type="InterPro" id="IPR001962">
    <property type="entry name" value="Asn_synthase"/>
</dbReference>
<dbReference type="GO" id="GO:0005524">
    <property type="term" value="F:ATP binding"/>
    <property type="evidence" value="ECO:0007669"/>
    <property type="project" value="UniProtKB-KW"/>
</dbReference>
<sequence length="648" mass="75344">MCGIIGVINLRRNSKEVTGKHLVEATSIINHRGPDDSGYFILGDDNNGKVLADHTTAQGSIEFFDLDFIQNDRFKIALGHKRLSILDLSPLGHQPMRFNDWVISFNGEVYNYLEIKDTLIGLGRKFQTQSDTEVIIQAWDEWGVDALQRFNGMFAFLLLNVKNQQLFVVRDRFGVKPLYYTFNENYCAFVSEVKQLRVLPDYKFQLNHQIAFDYLGFGFLDHSKETFEQSIFQLEPGHYIELNINDPANYRKHNWYKLRYKAFNGSQSDAVEEFERLLKDAVRLRLRSDVPVGSALSGGLDSSAIVCIMRQLLNEEANQGKVLETVTSCSKDLRFDESKFADLVIRATQSKSHKIFPDFEKLTNDLEKLIWHMDYPFGSTSQFSQWSVFEQARKAGLTVMIDGQGADEQLAGYGGNDLPLYTGLLNSFRLNDLLREIDSYKVRFGVYPKGFLLGALQYHLPNKIKNLFPENYRPGILTPPNWLNNNGFKMYPGNFKSLRANLYNQLYFSPLPSLLRYEDRNSMAFSVESRTPFMDYRLIEFTHSLPENLIYRNGERKYILRHSFRGLVPDEILDRRDKMGFVSAEERWLREDGKDWFVDQLKKSIDTEGLINDMESLQTLDQMQNYAKDFNFEIWRILNFKLWMKSMT</sequence>
<dbReference type="RefSeq" id="WP_189579397.1">
    <property type="nucleotide sequence ID" value="NZ_BMYF01000005.1"/>
</dbReference>
<reference evidence="11" key="1">
    <citation type="journal article" date="2014" name="Int. J. Syst. Evol. Microbiol.">
        <title>Complete genome sequence of Corynebacterium casei LMG S-19264T (=DSM 44701T), isolated from a smear-ripened cheese.</title>
        <authorList>
            <consortium name="US DOE Joint Genome Institute (JGI-PGF)"/>
            <person name="Walter F."/>
            <person name="Albersmeier A."/>
            <person name="Kalinowski J."/>
            <person name="Ruckert C."/>
        </authorList>
    </citation>
    <scope>NUCLEOTIDE SEQUENCE</scope>
    <source>
        <strain evidence="11">KCTC 23224</strain>
    </source>
</reference>
<keyword evidence="5 9" id="KW-0067">ATP-binding</keyword>
<evidence type="ECO:0000256" key="9">
    <source>
        <dbReference type="PIRSR" id="PIRSR001589-2"/>
    </source>
</evidence>
<dbReference type="InterPro" id="IPR014729">
    <property type="entry name" value="Rossmann-like_a/b/a_fold"/>
</dbReference>
<proteinExistence type="inferred from homology"/>
<evidence type="ECO:0000256" key="8">
    <source>
        <dbReference type="PIRSR" id="PIRSR001589-1"/>
    </source>
</evidence>
<dbReference type="EMBL" id="BMYF01000005">
    <property type="protein sequence ID" value="GHB31408.1"/>
    <property type="molecule type" value="Genomic_DNA"/>
</dbReference>
<evidence type="ECO:0000259" key="10">
    <source>
        <dbReference type="PROSITE" id="PS51278"/>
    </source>
</evidence>
<dbReference type="PANTHER" id="PTHR43284:SF1">
    <property type="entry name" value="ASPARAGINE SYNTHETASE"/>
    <property type="match status" value="1"/>
</dbReference>